<evidence type="ECO:0000313" key="1">
    <source>
        <dbReference type="EMBL" id="AWV35137.1"/>
    </source>
</evidence>
<reference evidence="1 2" key="1">
    <citation type="submission" date="2017-06" db="EMBL/GenBank/DDBJ databases">
        <title>Complete genome sequence of Paenibacillus odorifer CBA7130.</title>
        <authorList>
            <person name="Nam Y.-D."/>
            <person name="Kang J."/>
            <person name="Chung W.-H."/>
        </authorList>
    </citation>
    <scope>NUCLEOTIDE SEQUENCE [LARGE SCALE GENOMIC DNA]</scope>
    <source>
        <strain evidence="1 2">CBA7130</strain>
    </source>
</reference>
<name>A0AAD0KLK3_9BACL</name>
<dbReference type="Proteomes" id="UP000249163">
    <property type="component" value="Chromosome"/>
</dbReference>
<protein>
    <submittedName>
        <fullName evidence="1">Uncharacterized protein</fullName>
    </submittedName>
</protein>
<sequence length="71" mass="8046">MSNIYKVLNTDAEFLTAALSQSQVDILERRGDLAGCIIDCEGPIQKWSPVSVKIADAYYMRNEFEFRMVLA</sequence>
<evidence type="ECO:0000313" key="2">
    <source>
        <dbReference type="Proteomes" id="UP000249163"/>
    </source>
</evidence>
<dbReference type="AlphaFoldDB" id="A0AAD0KLK3"/>
<organism evidence="1 2">
    <name type="scientific">Paenibacillus odorifer</name>
    <dbReference type="NCBI Taxonomy" id="189426"/>
    <lineage>
        <taxon>Bacteria</taxon>
        <taxon>Bacillati</taxon>
        <taxon>Bacillota</taxon>
        <taxon>Bacilli</taxon>
        <taxon>Bacillales</taxon>
        <taxon>Paenibacillaceae</taxon>
        <taxon>Paenibacillus</taxon>
    </lineage>
</organism>
<dbReference type="EMBL" id="CP021965">
    <property type="protein sequence ID" value="AWV35137.1"/>
    <property type="molecule type" value="Genomic_DNA"/>
</dbReference>
<proteinExistence type="predicted"/>
<dbReference type="RefSeq" id="WP_111505119.1">
    <property type="nucleotide sequence ID" value="NZ_CP021965.1"/>
</dbReference>
<gene>
    <name evidence="1" type="ORF">CD191_22255</name>
</gene>
<accession>A0AAD0KLK3</accession>